<evidence type="ECO:0000256" key="2">
    <source>
        <dbReference type="ARBA" id="ARBA00006577"/>
    </source>
</evidence>
<dbReference type="AlphaFoldDB" id="A0A2S5A9T4"/>
<evidence type="ECO:0000259" key="8">
    <source>
        <dbReference type="PROSITE" id="PS50059"/>
    </source>
</evidence>
<dbReference type="GO" id="GO:0003755">
    <property type="term" value="F:peptidyl-prolyl cis-trans isomerase activity"/>
    <property type="evidence" value="ECO:0007669"/>
    <property type="project" value="UniProtKB-UniRule"/>
</dbReference>
<comment type="similarity">
    <text evidence="2 6">Belongs to the FKBP-type PPIase family.</text>
</comment>
<dbReference type="InterPro" id="IPR001179">
    <property type="entry name" value="PPIase_FKBP_dom"/>
</dbReference>
<dbReference type="Proteomes" id="UP000236893">
    <property type="component" value="Unassembled WGS sequence"/>
</dbReference>
<evidence type="ECO:0000256" key="7">
    <source>
        <dbReference type="SAM" id="SignalP"/>
    </source>
</evidence>
<dbReference type="InterPro" id="IPR046357">
    <property type="entry name" value="PPIase_dom_sf"/>
</dbReference>
<evidence type="ECO:0000256" key="6">
    <source>
        <dbReference type="RuleBase" id="RU003915"/>
    </source>
</evidence>
<name>A0A2S5A9T4_9SPHI</name>
<evidence type="ECO:0000256" key="5">
    <source>
        <dbReference type="PROSITE-ProRule" id="PRU00277"/>
    </source>
</evidence>
<gene>
    <name evidence="9" type="ORF">C3K47_02300</name>
</gene>
<reference evidence="9 10" key="1">
    <citation type="submission" date="2018-01" db="EMBL/GenBank/DDBJ databases">
        <authorList>
            <person name="Gaut B.S."/>
            <person name="Morton B.R."/>
            <person name="Clegg M.T."/>
            <person name="Duvall M.R."/>
        </authorList>
    </citation>
    <scope>NUCLEOTIDE SEQUENCE [LARGE SCALE GENOMIC DNA]</scope>
    <source>
        <strain evidence="9 10">HR-AV</strain>
    </source>
</reference>
<keyword evidence="4 5" id="KW-0413">Isomerase</keyword>
<dbReference type="SUPFAM" id="SSF54534">
    <property type="entry name" value="FKBP-like"/>
    <property type="match status" value="2"/>
</dbReference>
<organism evidence="9 10">
    <name type="scientific">Solitalea longa</name>
    <dbReference type="NCBI Taxonomy" id="2079460"/>
    <lineage>
        <taxon>Bacteria</taxon>
        <taxon>Pseudomonadati</taxon>
        <taxon>Bacteroidota</taxon>
        <taxon>Sphingobacteriia</taxon>
        <taxon>Sphingobacteriales</taxon>
        <taxon>Sphingobacteriaceae</taxon>
        <taxon>Solitalea</taxon>
    </lineage>
</organism>
<keyword evidence="10" id="KW-1185">Reference proteome</keyword>
<comment type="caution">
    <text evidence="9">The sequence shown here is derived from an EMBL/GenBank/DDBJ whole genome shotgun (WGS) entry which is preliminary data.</text>
</comment>
<dbReference type="PROSITE" id="PS50059">
    <property type="entry name" value="FKBP_PPIASE"/>
    <property type="match status" value="1"/>
</dbReference>
<proteinExistence type="inferred from homology"/>
<feature type="chain" id="PRO_5015695566" description="Peptidyl-prolyl cis-trans isomerase" evidence="7">
    <location>
        <begin position="19"/>
        <end position="296"/>
    </location>
</feature>
<dbReference type="PANTHER" id="PTHR43811:SF19">
    <property type="entry name" value="39 KDA FK506-BINDING NUCLEAR PROTEIN"/>
    <property type="match status" value="1"/>
</dbReference>
<dbReference type="Gene3D" id="3.10.50.40">
    <property type="match status" value="2"/>
</dbReference>
<evidence type="ECO:0000256" key="4">
    <source>
        <dbReference type="ARBA" id="ARBA00023235"/>
    </source>
</evidence>
<dbReference type="PANTHER" id="PTHR43811">
    <property type="entry name" value="FKBP-TYPE PEPTIDYL-PROLYL CIS-TRANS ISOMERASE FKPA"/>
    <property type="match status" value="1"/>
</dbReference>
<dbReference type="OrthoDB" id="9814548at2"/>
<dbReference type="EMBL" id="PQVF01000001">
    <property type="protein sequence ID" value="POY39350.1"/>
    <property type="molecule type" value="Genomic_DNA"/>
</dbReference>
<keyword evidence="3 5" id="KW-0697">Rotamase</keyword>
<keyword evidence="7" id="KW-0732">Signal</keyword>
<protein>
    <recommendedName>
        <fullName evidence="6">Peptidyl-prolyl cis-trans isomerase</fullName>
        <ecNumber evidence="6">5.2.1.8</ecNumber>
    </recommendedName>
</protein>
<accession>A0A2S5A9T4</accession>
<dbReference type="RefSeq" id="WP_103787452.1">
    <property type="nucleotide sequence ID" value="NZ_PQVF01000001.1"/>
</dbReference>
<feature type="domain" description="PPIase FKBP-type" evidence="8">
    <location>
        <begin position="187"/>
        <end position="274"/>
    </location>
</feature>
<sequence length="296" mass="32062">MKVKFAVVALALSAILFACNKDGYKKSDSGLLYKIYNENSGEKIKEGDFVKVNLIYKTDSDSVLLNTYKMGRPYEFIVQKSMFKGDMMDAFKMLTKGDSASFKILADSIFSPKFGMQKMPPFIKSGSYLVFVVKVVDVKTKVAMEAEATKAVDKFVADSKLAFNKTNSGLRYLVTVPAPAGTPVKLGDTVKVHYTGKLLDGTKFDSSVDRKQPFELPVQKGMVIDGWVEALQLLKKGESATFIIPAKLAYGEMGNGPIPPNSPLVFDLQVLDVKPAKATASAPAAAQAPATAPASK</sequence>
<feature type="signal peptide" evidence="7">
    <location>
        <begin position="1"/>
        <end position="18"/>
    </location>
</feature>
<evidence type="ECO:0000256" key="1">
    <source>
        <dbReference type="ARBA" id="ARBA00000971"/>
    </source>
</evidence>
<dbReference type="PROSITE" id="PS51257">
    <property type="entry name" value="PROKAR_LIPOPROTEIN"/>
    <property type="match status" value="1"/>
</dbReference>
<evidence type="ECO:0000256" key="3">
    <source>
        <dbReference type="ARBA" id="ARBA00023110"/>
    </source>
</evidence>
<evidence type="ECO:0000313" key="10">
    <source>
        <dbReference type="Proteomes" id="UP000236893"/>
    </source>
</evidence>
<dbReference type="EC" id="5.2.1.8" evidence="6"/>
<comment type="catalytic activity">
    <reaction evidence="1 5 6">
        <text>[protein]-peptidylproline (omega=180) = [protein]-peptidylproline (omega=0)</text>
        <dbReference type="Rhea" id="RHEA:16237"/>
        <dbReference type="Rhea" id="RHEA-COMP:10747"/>
        <dbReference type="Rhea" id="RHEA-COMP:10748"/>
        <dbReference type="ChEBI" id="CHEBI:83833"/>
        <dbReference type="ChEBI" id="CHEBI:83834"/>
        <dbReference type="EC" id="5.2.1.8"/>
    </reaction>
</comment>
<evidence type="ECO:0000313" key="9">
    <source>
        <dbReference type="EMBL" id="POY39350.1"/>
    </source>
</evidence>
<dbReference type="Pfam" id="PF00254">
    <property type="entry name" value="FKBP_C"/>
    <property type="match status" value="2"/>
</dbReference>